<dbReference type="EMBL" id="JADIIL010000011">
    <property type="protein sequence ID" value="MBF4474250.1"/>
    <property type="molecule type" value="Genomic_DNA"/>
</dbReference>
<reference evidence="4" key="2">
    <citation type="submission" date="2014-09" db="EMBL/GenBank/DDBJ databases">
        <authorList>
            <person name="Bishop-Lilly K.A."/>
            <person name="Broomall S.M."/>
            <person name="Chain P.S."/>
            <person name="Chertkov O."/>
            <person name="Coyne S.R."/>
            <person name="Daligault H.E."/>
            <person name="Davenport K.W."/>
            <person name="Erkkila T."/>
            <person name="Frey K.G."/>
            <person name="Gibbons H.S."/>
            <person name="Gu W."/>
            <person name="Jaissle J."/>
            <person name="Johnson S.L."/>
            <person name="Koroleva G.I."/>
            <person name="Ladner J.T."/>
            <person name="Lo C.-C."/>
            <person name="Minogue T.D."/>
            <person name="Munk C."/>
            <person name="Palacios G.F."/>
            <person name="Redden C.L."/>
            <person name="Rosenzweig C.N."/>
            <person name="Scholz M.B."/>
            <person name="Teshima H."/>
            <person name="Xu Y."/>
        </authorList>
    </citation>
    <scope>NUCLEOTIDE SEQUENCE</scope>
    <source>
        <strain evidence="4">Mb9</strain>
    </source>
</reference>
<protein>
    <submittedName>
        <fullName evidence="2">Geranylgeranyl reductase family protein</fullName>
    </submittedName>
    <submittedName>
        <fullName evidence="3">Monooxygenase FAD-binding protein</fullName>
    </submittedName>
    <submittedName>
        <fullName evidence="5">NAD(P)/FAD-dependent oxidoreductase</fullName>
    </submittedName>
</protein>
<dbReference type="AlphaFoldDB" id="A0A089ZFG1"/>
<dbReference type="EMBL" id="LN515531">
    <property type="protein sequence ID" value="CEA13959.1"/>
    <property type="molecule type" value="Genomic_DNA"/>
</dbReference>
<dbReference type="STRING" id="2162.BRM9_2055"/>
<dbReference type="Proteomes" id="UP000062768">
    <property type="component" value="Chromosome I"/>
</dbReference>
<dbReference type="PANTHER" id="PTHR42685">
    <property type="entry name" value="GERANYLGERANYL DIPHOSPHATE REDUCTASE"/>
    <property type="match status" value="1"/>
</dbReference>
<dbReference type="SUPFAM" id="SSF51905">
    <property type="entry name" value="FAD/NAD(P)-binding domain"/>
    <property type="match status" value="1"/>
</dbReference>
<dbReference type="Gene3D" id="3.50.50.60">
    <property type="entry name" value="FAD/NAD(P)-binding domain"/>
    <property type="match status" value="1"/>
</dbReference>
<dbReference type="InterPro" id="IPR050407">
    <property type="entry name" value="Geranylgeranyl_reductase"/>
</dbReference>
<evidence type="ECO:0000313" key="2">
    <source>
        <dbReference type="EMBL" id="AIS32857.1"/>
    </source>
</evidence>
<evidence type="ECO:0000313" key="5">
    <source>
        <dbReference type="EMBL" id="MBF4474250.1"/>
    </source>
</evidence>
<dbReference type="GeneID" id="26738547"/>
<dbReference type="Pfam" id="PF01494">
    <property type="entry name" value="FAD_binding_3"/>
    <property type="match status" value="1"/>
</dbReference>
<evidence type="ECO:0000259" key="1">
    <source>
        <dbReference type="Pfam" id="PF01494"/>
    </source>
</evidence>
<dbReference type="PANTHER" id="PTHR42685:SF22">
    <property type="entry name" value="CONDITIONED MEDIUM FACTOR RECEPTOR 1"/>
    <property type="match status" value="1"/>
</dbReference>
<evidence type="ECO:0000313" key="7">
    <source>
        <dbReference type="Proteomes" id="UP000062768"/>
    </source>
</evidence>
<keyword evidence="3" id="KW-0503">Monooxygenase</keyword>
<feature type="domain" description="FAD-binding" evidence="1">
    <location>
        <begin position="2"/>
        <end position="287"/>
    </location>
</feature>
<dbReference type="GO" id="GO:0071949">
    <property type="term" value="F:FAD binding"/>
    <property type="evidence" value="ECO:0007669"/>
    <property type="project" value="InterPro"/>
</dbReference>
<sequence>MYDVLVIGAGPAGCMAAKKSADAGYDVLLVDKMDLPREKSCSGILIQKSVQMVEAEFGKIPEMTFSHPQINRGIILTNEDGKTFRFESEGYNIWRNLFDHYLALKAEEAGVELRTARAISCREKEDRVTVNFKDWEEEAQVVIACDGARSTIKKNNMVTSNNTNPIITYQTFCRGNVDLEADFFHAFLNPELSQYDAWFNVKDEYIIMGVGVQDPSLMKTYHSRFLSFLKTNHNARIDSIVKEEVGIIHHITPEFQVDLGKGRVFFAGDTANLLNPLGEGISSALASGYLAAHAIKSSDNPKDMLNTYKKSMEKDIAYMIRQWKFLGGISTRFRCFLD</sequence>
<gene>
    <name evidence="2" type="ORF">BRM9_2055</name>
    <name evidence="3" type="ORF">DSM1535_1633</name>
    <name evidence="5" type="ORF">ISP06_02095</name>
    <name evidence="4" type="ORF">MB9_0282</name>
</gene>
<proteinExistence type="predicted"/>
<reference evidence="2" key="1">
    <citation type="submission" date="2013-12" db="EMBL/GenBank/DDBJ databases">
        <title>The complete genome sequence of Methanobacterium sp. BRM9.</title>
        <authorList>
            <consortium name="Pastoral Greenhouse Gas Research Consortium"/>
            <person name="Kelly W.J."/>
            <person name="Leahy S.C."/>
            <person name="Perry R."/>
            <person name="Li D."/>
            <person name="Altermann E."/>
            <person name="Lambie S.C."/>
            <person name="Attwood G.T."/>
        </authorList>
    </citation>
    <scope>NUCLEOTIDE SEQUENCE [LARGE SCALE GENOMIC DNA]</scope>
    <source>
        <strain evidence="2">BRM9</strain>
    </source>
</reference>
<keyword evidence="7" id="KW-1185">Reference proteome</keyword>
<dbReference type="InterPro" id="IPR002938">
    <property type="entry name" value="FAD-bd"/>
</dbReference>
<dbReference type="RefSeq" id="WP_048073088.1">
    <property type="nucleotide sequence ID" value="NZ_CP006933.1"/>
</dbReference>
<dbReference type="KEGG" id="mfc:BRM9_2055"/>
<dbReference type="Proteomes" id="UP000606900">
    <property type="component" value="Unassembled WGS sequence"/>
</dbReference>
<evidence type="ECO:0000313" key="4">
    <source>
        <dbReference type="EMBL" id="CEL23931.1"/>
    </source>
</evidence>
<keyword evidence="3" id="KW-0560">Oxidoreductase</keyword>
<dbReference type="PATRIC" id="fig|2162.10.peg.290"/>
<dbReference type="EMBL" id="LN734822">
    <property type="protein sequence ID" value="CEL23931.1"/>
    <property type="molecule type" value="Genomic_DNA"/>
</dbReference>
<evidence type="ECO:0000313" key="3">
    <source>
        <dbReference type="EMBL" id="CEA13959.1"/>
    </source>
</evidence>
<reference evidence="5" key="3">
    <citation type="submission" date="2020-10" db="EMBL/GenBank/DDBJ databases">
        <title>Dehalococcoides mccartyi of a TCE/Cr reducing biochatode.</title>
        <authorList>
            <person name="Matturro B."/>
        </authorList>
    </citation>
    <scope>NUCLEOTIDE SEQUENCE</scope>
    <source>
        <strain evidence="5">Bin2</strain>
    </source>
</reference>
<evidence type="ECO:0000313" key="6">
    <source>
        <dbReference type="Proteomes" id="UP000029661"/>
    </source>
</evidence>
<dbReference type="InterPro" id="IPR036188">
    <property type="entry name" value="FAD/NAD-bd_sf"/>
</dbReference>
<dbReference type="KEGG" id="mfi:DSM1535_1633"/>
<dbReference type="PRINTS" id="PR00420">
    <property type="entry name" value="RNGMNOXGNASE"/>
</dbReference>
<name>A0A089ZFG1_METFO</name>
<accession>A0A089ZFG1</accession>
<dbReference type="EMBL" id="CP006933">
    <property type="protein sequence ID" value="AIS32857.1"/>
    <property type="molecule type" value="Genomic_DNA"/>
</dbReference>
<dbReference type="GO" id="GO:0004497">
    <property type="term" value="F:monooxygenase activity"/>
    <property type="evidence" value="ECO:0007669"/>
    <property type="project" value="UniProtKB-KW"/>
</dbReference>
<dbReference type="OrthoDB" id="46008at2157"/>
<dbReference type="Proteomes" id="UP000029661">
    <property type="component" value="Chromosome"/>
</dbReference>
<organism evidence="2 6">
    <name type="scientific">Methanobacterium formicicum</name>
    <dbReference type="NCBI Taxonomy" id="2162"/>
    <lineage>
        <taxon>Archaea</taxon>
        <taxon>Methanobacteriati</taxon>
        <taxon>Methanobacteriota</taxon>
        <taxon>Methanomada group</taxon>
        <taxon>Methanobacteria</taxon>
        <taxon>Methanobacteriales</taxon>
        <taxon>Methanobacteriaceae</taxon>
        <taxon>Methanobacterium</taxon>
    </lineage>
</organism>